<dbReference type="PIRSF" id="PIRSF006402">
    <property type="entry name" value="UCP006402_thioredoxin"/>
    <property type="match status" value="1"/>
</dbReference>
<gene>
    <name evidence="2" type="ORF">SIID45300_02922</name>
</gene>
<dbReference type="Proteomes" id="UP001628193">
    <property type="component" value="Unassembled WGS sequence"/>
</dbReference>
<evidence type="ECO:0000313" key="2">
    <source>
        <dbReference type="EMBL" id="GAB0058571.1"/>
    </source>
</evidence>
<dbReference type="SUPFAM" id="SSF48208">
    <property type="entry name" value="Six-hairpin glycosidases"/>
    <property type="match status" value="1"/>
</dbReference>
<dbReference type="InterPro" id="IPR024705">
    <property type="entry name" value="Ssp411"/>
</dbReference>
<keyword evidence="3" id="KW-1185">Reference proteome</keyword>
<dbReference type="InterPro" id="IPR004879">
    <property type="entry name" value="Ssp411-like_TRX"/>
</dbReference>
<name>A0ABQ0CCF2_9PROT</name>
<organism evidence="2 3">
    <name type="scientific">Candidatus Magnetaquiglobus chichijimensis</name>
    <dbReference type="NCBI Taxonomy" id="3141448"/>
    <lineage>
        <taxon>Bacteria</taxon>
        <taxon>Pseudomonadati</taxon>
        <taxon>Pseudomonadota</taxon>
        <taxon>Magnetococcia</taxon>
        <taxon>Magnetococcales</taxon>
        <taxon>Candidatus Magnetaquicoccaceae</taxon>
        <taxon>Candidatus Magnetaquiglobus</taxon>
    </lineage>
</organism>
<dbReference type="SUPFAM" id="SSF52833">
    <property type="entry name" value="Thioredoxin-like"/>
    <property type="match status" value="1"/>
</dbReference>
<accession>A0ABQ0CCF2</accession>
<reference evidence="2 3" key="1">
    <citation type="submission" date="2024-05" db="EMBL/GenBank/DDBJ databases">
        <authorList>
            <consortium name="Candidatus Magnetaquicoccaceae bacterium FCR-1 genome sequencing consortium"/>
            <person name="Shimoshige H."/>
            <person name="Shimamura S."/>
            <person name="Taoka A."/>
            <person name="Kobayashi H."/>
            <person name="Maekawa T."/>
        </authorList>
    </citation>
    <scope>NUCLEOTIDE SEQUENCE [LARGE SCALE GENOMIC DNA]</scope>
    <source>
        <strain evidence="2 3">FCR-1</strain>
    </source>
</reference>
<dbReference type="RefSeq" id="WP_420906291.1">
    <property type="nucleotide sequence ID" value="NZ_BAAFGK010000005.1"/>
</dbReference>
<dbReference type="PANTHER" id="PTHR42899:SF1">
    <property type="entry name" value="SPERMATOGENESIS-ASSOCIATED PROTEIN 20"/>
    <property type="match status" value="1"/>
</dbReference>
<proteinExistence type="predicted"/>
<sequence>MTNTPNRLIHATSPYLLQHAHNPVDWYPWGDEALHKARQEGKLILISIGYAACHWCHVMERESFTDHEVASLLAADYVCIKVDREERPDLDAHFMEILTTMTGSGGWPLHVIATPELLPLHGGTYFPPEPGWGRPSFKQLITLIATQWRERRQALLKDARELRDWLQSRLPGLPKPGGGGWNLRPGTDPALAAMLFWTERLDPEWGGFGEQPKFPQPTILSHFLRQGARGADQALIQPVLDTLDRMAAGGIRDQLGGAFHRYATDRAWQVPHFEIMLYDNALLARIYLEAWQLTGQVRHARVARAILDDLLNRFRLPDGTFISSLDADSAGEEGLYYTWTQDEVIALLGKARGTAFIERFLPDTPEAVVDGRVVVNFLGEPHALWESLDGRAGELAALARERAMRPEPARDDKVLVSWNALMVSALAKVGAALEVPAYLEAARLALGVMLNREPLHHSWRGDRVASGVFLDDYAFLIQALLDGYEAWFDPLLLRRAETLAMEMLRRFQPVSGAPLQLTPIDMASGIPSRVEWHDGVIPSGLSVAMNVLHRLAARDPGGELARETRCIWTGLEGCWRQGAPMVTEMLWSLEFSGQALCEVVISGQGEQELALLREIRRRLMPGLVLSRQVGEGEGERGVLSVRVCRNGACHPSVATVEGLRGLLEG</sequence>
<reference evidence="2 3" key="2">
    <citation type="submission" date="2024-09" db="EMBL/GenBank/DDBJ databases">
        <title>Draft genome sequence of Candidatus Magnetaquicoccaceae bacterium FCR-1.</title>
        <authorList>
            <person name="Shimoshige H."/>
            <person name="Shimamura S."/>
            <person name="Taoka A."/>
            <person name="Kobayashi H."/>
            <person name="Maekawa T."/>
        </authorList>
    </citation>
    <scope>NUCLEOTIDE SEQUENCE [LARGE SCALE GENOMIC DNA]</scope>
    <source>
        <strain evidence="2 3">FCR-1</strain>
    </source>
</reference>
<dbReference type="EMBL" id="BAAFGK010000005">
    <property type="protein sequence ID" value="GAB0058571.1"/>
    <property type="molecule type" value="Genomic_DNA"/>
</dbReference>
<feature type="domain" description="Spermatogenesis-associated protein 20-like TRX" evidence="1">
    <location>
        <begin position="5"/>
        <end position="166"/>
    </location>
</feature>
<dbReference type="Gene3D" id="3.40.30.10">
    <property type="entry name" value="Glutaredoxin"/>
    <property type="match status" value="1"/>
</dbReference>
<dbReference type="PANTHER" id="PTHR42899">
    <property type="entry name" value="SPERMATOGENESIS-ASSOCIATED PROTEIN 20"/>
    <property type="match status" value="1"/>
</dbReference>
<dbReference type="CDD" id="cd02955">
    <property type="entry name" value="SSP411"/>
    <property type="match status" value="1"/>
</dbReference>
<dbReference type="Pfam" id="PF03190">
    <property type="entry name" value="Thioredox_DsbH"/>
    <property type="match status" value="1"/>
</dbReference>
<dbReference type="InterPro" id="IPR008928">
    <property type="entry name" value="6-hairpin_glycosidase_sf"/>
</dbReference>
<comment type="caution">
    <text evidence="2">The sequence shown here is derived from an EMBL/GenBank/DDBJ whole genome shotgun (WGS) entry which is preliminary data.</text>
</comment>
<dbReference type="InterPro" id="IPR036249">
    <property type="entry name" value="Thioredoxin-like_sf"/>
</dbReference>
<evidence type="ECO:0000259" key="1">
    <source>
        <dbReference type="Pfam" id="PF03190"/>
    </source>
</evidence>
<evidence type="ECO:0000313" key="3">
    <source>
        <dbReference type="Proteomes" id="UP001628193"/>
    </source>
</evidence>
<protein>
    <recommendedName>
        <fullName evidence="1">Spermatogenesis-associated protein 20-like TRX domain-containing protein</fullName>
    </recommendedName>
</protein>